<dbReference type="Proteomes" id="UP000054988">
    <property type="component" value="Unassembled WGS sequence"/>
</dbReference>
<evidence type="ECO:0000256" key="1">
    <source>
        <dbReference type="ARBA" id="ARBA00004141"/>
    </source>
</evidence>
<feature type="transmembrane region" description="Helical" evidence="2">
    <location>
        <begin position="117"/>
        <end position="139"/>
    </location>
</feature>
<dbReference type="EMBL" id="LATX01002409">
    <property type="protein sequence ID" value="KTB29836.1"/>
    <property type="molecule type" value="Genomic_DNA"/>
</dbReference>
<comment type="caution">
    <text evidence="4">The sequence shown here is derived from an EMBL/GenBank/DDBJ whole genome shotgun (WGS) entry which is preliminary data.</text>
</comment>
<keyword evidence="2" id="KW-0812">Transmembrane</keyword>
<dbReference type="InterPro" id="IPR056227">
    <property type="entry name" value="TMD0_ABC"/>
</dbReference>
<evidence type="ECO:0000313" key="5">
    <source>
        <dbReference type="Proteomes" id="UP000054988"/>
    </source>
</evidence>
<gene>
    <name evidence="4" type="ORF">WG66_17578</name>
</gene>
<accession>A0A0W0F0H4</accession>
<keyword evidence="2" id="KW-0472">Membrane</keyword>
<proteinExistence type="predicted"/>
<evidence type="ECO:0000259" key="3">
    <source>
        <dbReference type="Pfam" id="PF24357"/>
    </source>
</evidence>
<feature type="transmembrane region" description="Helical" evidence="2">
    <location>
        <begin position="88"/>
        <end position="105"/>
    </location>
</feature>
<feature type="transmembrane region" description="Helical" evidence="2">
    <location>
        <begin position="159"/>
        <end position="179"/>
    </location>
</feature>
<keyword evidence="2" id="KW-1133">Transmembrane helix</keyword>
<evidence type="ECO:0000313" key="4">
    <source>
        <dbReference type="EMBL" id="KTB29836.1"/>
    </source>
</evidence>
<evidence type="ECO:0000256" key="2">
    <source>
        <dbReference type="SAM" id="Phobius"/>
    </source>
</evidence>
<protein>
    <recommendedName>
        <fullName evidence="3">ABC transporter TMD0 domain-containing protein</fullName>
    </recommendedName>
</protein>
<reference evidence="4 5" key="1">
    <citation type="submission" date="2015-12" db="EMBL/GenBank/DDBJ databases">
        <title>Draft genome sequence of Moniliophthora roreri, the causal agent of frosty pod rot of cacao.</title>
        <authorList>
            <person name="Aime M.C."/>
            <person name="Diaz-Valderrama J.R."/>
            <person name="Kijpornyongpan T."/>
            <person name="Phillips-Mora W."/>
        </authorList>
    </citation>
    <scope>NUCLEOTIDE SEQUENCE [LARGE SCALE GENOMIC DNA]</scope>
    <source>
        <strain evidence="4 5">MCA 2952</strain>
    </source>
</reference>
<dbReference type="AlphaFoldDB" id="A0A0W0F0H4"/>
<feature type="domain" description="ABC transporter TMD0" evidence="3">
    <location>
        <begin position="13"/>
        <end position="141"/>
    </location>
</feature>
<dbReference type="Pfam" id="PF24357">
    <property type="entry name" value="TMD0_ABC"/>
    <property type="match status" value="1"/>
</dbReference>
<comment type="subcellular location">
    <subcellularLocation>
        <location evidence="1">Membrane</location>
        <topology evidence="1">Multi-pass membrane protein</topology>
    </subcellularLocation>
</comment>
<name>A0A0W0F0H4_MONRR</name>
<organism evidence="4 5">
    <name type="scientific">Moniliophthora roreri</name>
    <name type="common">Frosty pod rot fungus</name>
    <name type="synonym">Monilia roreri</name>
    <dbReference type="NCBI Taxonomy" id="221103"/>
    <lineage>
        <taxon>Eukaryota</taxon>
        <taxon>Fungi</taxon>
        <taxon>Dikarya</taxon>
        <taxon>Basidiomycota</taxon>
        <taxon>Agaricomycotina</taxon>
        <taxon>Agaricomycetes</taxon>
        <taxon>Agaricomycetidae</taxon>
        <taxon>Agaricales</taxon>
        <taxon>Marasmiineae</taxon>
        <taxon>Marasmiaceae</taxon>
        <taxon>Moniliophthora</taxon>
    </lineage>
</organism>
<sequence>MPLCSHRLPIPGSPSTCTLDTAIVPIPSFCFIATFFLLHLRFIKSKINAGSPTYPKWLHYVYFVLVIAALGMTLLEIARLVVADLGVGLLPITPVALALAIVILWHERRARTRIMSYLLSGYWLFILVVEIVKTVRLHVLEQKEVGKPAYPASDMWLDNVVLTALYALFLCTEFVELALSRGPAGEPFELRGVR</sequence>
<dbReference type="eggNOG" id="ENOG502SABI">
    <property type="taxonomic scope" value="Eukaryota"/>
</dbReference>
<feature type="transmembrane region" description="Helical" evidence="2">
    <location>
        <begin position="60"/>
        <end position="82"/>
    </location>
</feature>
<feature type="transmembrane region" description="Helical" evidence="2">
    <location>
        <begin position="22"/>
        <end position="40"/>
    </location>
</feature>
<dbReference type="GO" id="GO:0016020">
    <property type="term" value="C:membrane"/>
    <property type="evidence" value="ECO:0007669"/>
    <property type="project" value="UniProtKB-SubCell"/>
</dbReference>